<dbReference type="InterPro" id="IPR009959">
    <property type="entry name" value="Cyclase_SnoaL-like"/>
</dbReference>
<evidence type="ECO:0000313" key="2">
    <source>
        <dbReference type="Proteomes" id="UP000799539"/>
    </source>
</evidence>
<reference evidence="1" key="1">
    <citation type="journal article" date="2020" name="Stud. Mycol.">
        <title>101 Dothideomycetes genomes: a test case for predicting lifestyles and emergence of pathogens.</title>
        <authorList>
            <person name="Haridas S."/>
            <person name="Albert R."/>
            <person name="Binder M."/>
            <person name="Bloem J."/>
            <person name="Labutti K."/>
            <person name="Salamov A."/>
            <person name="Andreopoulos B."/>
            <person name="Baker S."/>
            <person name="Barry K."/>
            <person name="Bills G."/>
            <person name="Bluhm B."/>
            <person name="Cannon C."/>
            <person name="Castanera R."/>
            <person name="Culley D."/>
            <person name="Daum C."/>
            <person name="Ezra D."/>
            <person name="Gonzalez J."/>
            <person name="Henrissat B."/>
            <person name="Kuo A."/>
            <person name="Liang C."/>
            <person name="Lipzen A."/>
            <person name="Lutzoni F."/>
            <person name="Magnuson J."/>
            <person name="Mondo S."/>
            <person name="Nolan M."/>
            <person name="Ohm R."/>
            <person name="Pangilinan J."/>
            <person name="Park H.-J."/>
            <person name="Ramirez L."/>
            <person name="Alfaro M."/>
            <person name="Sun H."/>
            <person name="Tritt A."/>
            <person name="Yoshinaga Y."/>
            <person name="Zwiers L.-H."/>
            <person name="Turgeon B."/>
            <person name="Goodwin S."/>
            <person name="Spatafora J."/>
            <person name="Crous P."/>
            <person name="Grigoriev I."/>
        </authorList>
    </citation>
    <scope>NUCLEOTIDE SEQUENCE</scope>
    <source>
        <strain evidence="1">SCOH1-5</strain>
    </source>
</reference>
<dbReference type="AlphaFoldDB" id="A0A6A6FHC5"/>
<proteinExistence type="predicted"/>
<evidence type="ECO:0008006" key="3">
    <source>
        <dbReference type="Google" id="ProtNLM"/>
    </source>
</evidence>
<dbReference type="OrthoDB" id="5440at2759"/>
<dbReference type="EMBL" id="ML992672">
    <property type="protein sequence ID" value="KAF2212815.1"/>
    <property type="molecule type" value="Genomic_DNA"/>
</dbReference>
<name>A0A6A6FHC5_9PEZI</name>
<evidence type="ECO:0000313" key="1">
    <source>
        <dbReference type="EMBL" id="KAF2212815.1"/>
    </source>
</evidence>
<dbReference type="InterPro" id="IPR032710">
    <property type="entry name" value="NTF2-like_dom_sf"/>
</dbReference>
<protein>
    <recommendedName>
        <fullName evidence="3">SnoaL-like domain-containing protein</fullName>
    </recommendedName>
</protein>
<dbReference type="SUPFAM" id="SSF54427">
    <property type="entry name" value="NTF2-like"/>
    <property type="match status" value="1"/>
</dbReference>
<dbReference type="PANTHER" id="PTHR38436:SF3">
    <property type="entry name" value="CARBOXYMETHYLENEBUTENOLIDASE-RELATED"/>
    <property type="match status" value="1"/>
</dbReference>
<dbReference type="Proteomes" id="UP000799539">
    <property type="component" value="Unassembled WGS sequence"/>
</dbReference>
<gene>
    <name evidence="1" type="ORF">CERZMDRAFT_97314</name>
</gene>
<sequence>MMNSKYEVLPFLPETKLEQVAPGITLLNPLSRRGYGPGLIVLVAETGVQGSSLRIEHGVPSPVMKWGEEGYSVVEITEAALTSSPRSVIESALEALKKSPKTEPKDAVGVIAYSSSIWNTAAEHFDSFPSIVGAVIYGDASDAGKLAPSPLSQLHHLAGKSTEHVSSRSKTLRAYDYPAAKSYLFATPFDDDFIYHAESVSHTRNLSFLKPLMKGPYFDLEAIWDEHTYYEFENRSVECTMNTMVQEPYVNHIPTLTGGIGRQQLSAFYRDHFIFQNPDDVDQEVISRSIGIDRVIDEFLFKCTHNKTIDWLVPGIPPTGRWLEIPLVGIVNIRGDRLYHEHISWDQSTVLAQLGLLPEYLPFPYASEGVAASAGKRLEFRVPATGADTARKLRHKDHCQSNEMLKFKVREI</sequence>
<dbReference type="GO" id="GO:0030638">
    <property type="term" value="P:polyketide metabolic process"/>
    <property type="evidence" value="ECO:0007669"/>
    <property type="project" value="InterPro"/>
</dbReference>
<keyword evidence="2" id="KW-1185">Reference proteome</keyword>
<accession>A0A6A6FHC5</accession>
<dbReference type="Gene3D" id="3.10.450.50">
    <property type="match status" value="1"/>
</dbReference>
<organism evidence="1 2">
    <name type="scientific">Cercospora zeae-maydis SCOH1-5</name>
    <dbReference type="NCBI Taxonomy" id="717836"/>
    <lineage>
        <taxon>Eukaryota</taxon>
        <taxon>Fungi</taxon>
        <taxon>Dikarya</taxon>
        <taxon>Ascomycota</taxon>
        <taxon>Pezizomycotina</taxon>
        <taxon>Dothideomycetes</taxon>
        <taxon>Dothideomycetidae</taxon>
        <taxon>Mycosphaerellales</taxon>
        <taxon>Mycosphaerellaceae</taxon>
        <taxon>Cercospora</taxon>
    </lineage>
</organism>
<dbReference type="PANTHER" id="PTHR38436">
    <property type="entry name" value="POLYKETIDE CYCLASE SNOAL-LIKE DOMAIN"/>
    <property type="match status" value="1"/>
</dbReference>